<sequence>MLRRQTLTVSTTLTVTTNIHQCVYYEEWSWSLMKTTMKALTFLPGPQFVYRWLRPQNRWLSKSRKAKRRKIDNMRTRAFDGEYAFTESTFKVKIFNKSFQEKKSIMLTFSAERI</sequence>
<name>A0AA35ZPT5_LACSI</name>
<keyword evidence="2" id="KW-1185">Reference proteome</keyword>
<organism evidence="1 2">
    <name type="scientific">Lactuca saligna</name>
    <name type="common">Willowleaf lettuce</name>
    <dbReference type="NCBI Taxonomy" id="75948"/>
    <lineage>
        <taxon>Eukaryota</taxon>
        <taxon>Viridiplantae</taxon>
        <taxon>Streptophyta</taxon>
        <taxon>Embryophyta</taxon>
        <taxon>Tracheophyta</taxon>
        <taxon>Spermatophyta</taxon>
        <taxon>Magnoliopsida</taxon>
        <taxon>eudicotyledons</taxon>
        <taxon>Gunneridae</taxon>
        <taxon>Pentapetalae</taxon>
        <taxon>asterids</taxon>
        <taxon>campanulids</taxon>
        <taxon>Asterales</taxon>
        <taxon>Asteraceae</taxon>
        <taxon>Cichorioideae</taxon>
        <taxon>Cichorieae</taxon>
        <taxon>Lactucinae</taxon>
        <taxon>Lactuca</taxon>
    </lineage>
</organism>
<dbReference type="Proteomes" id="UP001177003">
    <property type="component" value="Chromosome 8"/>
</dbReference>
<proteinExistence type="predicted"/>
<accession>A0AA35ZPT5</accession>
<gene>
    <name evidence="1" type="ORF">LSALG_LOCUS35509</name>
</gene>
<protein>
    <submittedName>
        <fullName evidence="1">Uncharacterized protein</fullName>
    </submittedName>
</protein>
<dbReference type="EMBL" id="OX465084">
    <property type="protein sequence ID" value="CAI9296654.1"/>
    <property type="molecule type" value="Genomic_DNA"/>
</dbReference>
<dbReference type="AlphaFoldDB" id="A0AA35ZPT5"/>
<evidence type="ECO:0000313" key="1">
    <source>
        <dbReference type="EMBL" id="CAI9296654.1"/>
    </source>
</evidence>
<evidence type="ECO:0000313" key="2">
    <source>
        <dbReference type="Proteomes" id="UP001177003"/>
    </source>
</evidence>
<reference evidence="1" key="1">
    <citation type="submission" date="2023-04" db="EMBL/GenBank/DDBJ databases">
        <authorList>
            <person name="Vijverberg K."/>
            <person name="Xiong W."/>
            <person name="Schranz E."/>
        </authorList>
    </citation>
    <scope>NUCLEOTIDE SEQUENCE</scope>
</reference>